<dbReference type="InterPro" id="IPR003352">
    <property type="entry name" value="PTS_EIIC"/>
</dbReference>
<reference evidence="16 17" key="1">
    <citation type="submission" date="2019-07" db="EMBL/GenBank/DDBJ databases">
        <title>Whole genome shotgun sequence of Oceanobacillus sojae NBRC 105379.</title>
        <authorList>
            <person name="Hosoyama A."/>
            <person name="Uohara A."/>
            <person name="Ohji S."/>
            <person name="Ichikawa N."/>
        </authorList>
    </citation>
    <scope>NUCLEOTIDE SEQUENCE [LARGE SCALE GENOMIC DNA]</scope>
    <source>
        <strain evidence="16 17">NBRC 105379</strain>
    </source>
</reference>
<dbReference type="InterPro" id="IPR001127">
    <property type="entry name" value="PTS_EIIA_1_perm"/>
</dbReference>
<dbReference type="PROSITE" id="PS00371">
    <property type="entry name" value="PTS_EIIA_TYPE_1_HIS"/>
    <property type="match status" value="1"/>
</dbReference>
<name>A0A511ZNC0_9BACI</name>
<dbReference type="FunFam" id="3.30.1360.60:FF:000001">
    <property type="entry name" value="PTS system glucose-specific IIBC component PtsG"/>
    <property type="match status" value="1"/>
</dbReference>
<feature type="transmembrane region" description="Helical" evidence="12">
    <location>
        <begin position="175"/>
        <end position="193"/>
    </location>
</feature>
<evidence type="ECO:0000256" key="9">
    <source>
        <dbReference type="ARBA" id="ARBA00022989"/>
    </source>
</evidence>
<evidence type="ECO:0000256" key="11">
    <source>
        <dbReference type="PROSITE-ProRule" id="PRU00421"/>
    </source>
</evidence>
<dbReference type="GO" id="GO:0005886">
    <property type="term" value="C:plasma membrane"/>
    <property type="evidence" value="ECO:0007669"/>
    <property type="project" value="UniProtKB-SubCell"/>
</dbReference>
<keyword evidence="9 12" id="KW-1133">Transmembrane helix</keyword>
<organism evidence="16 17">
    <name type="scientific">Oceanobacillus sojae</name>
    <dbReference type="NCBI Taxonomy" id="582851"/>
    <lineage>
        <taxon>Bacteria</taxon>
        <taxon>Bacillati</taxon>
        <taxon>Bacillota</taxon>
        <taxon>Bacilli</taxon>
        <taxon>Bacillales</taxon>
        <taxon>Bacillaceae</taxon>
        <taxon>Oceanobacillus</taxon>
    </lineage>
</organism>
<evidence type="ECO:0000256" key="5">
    <source>
        <dbReference type="ARBA" id="ARBA00022679"/>
    </source>
</evidence>
<evidence type="ECO:0000259" key="14">
    <source>
        <dbReference type="PROSITE" id="PS51098"/>
    </source>
</evidence>
<feature type="domain" description="PTS EIIA type-1" evidence="13">
    <location>
        <begin position="493"/>
        <end position="597"/>
    </location>
</feature>
<evidence type="ECO:0000256" key="6">
    <source>
        <dbReference type="ARBA" id="ARBA00022683"/>
    </source>
</evidence>
<dbReference type="Pfam" id="PF02378">
    <property type="entry name" value="PTS_EIIC"/>
    <property type="match status" value="1"/>
</dbReference>
<dbReference type="PROSITE" id="PS51098">
    <property type="entry name" value="PTS_EIIB_TYPE_1"/>
    <property type="match status" value="1"/>
</dbReference>
<keyword evidence="4" id="KW-0762">Sugar transport</keyword>
<evidence type="ECO:0000256" key="4">
    <source>
        <dbReference type="ARBA" id="ARBA00022597"/>
    </source>
</evidence>
<feature type="domain" description="PTS EIIC type-1" evidence="15">
    <location>
        <begin position="105"/>
        <end position="459"/>
    </location>
</feature>
<evidence type="ECO:0000313" key="16">
    <source>
        <dbReference type="EMBL" id="GEN88946.1"/>
    </source>
</evidence>
<dbReference type="InterPro" id="IPR013013">
    <property type="entry name" value="PTS_EIIC_1"/>
</dbReference>
<dbReference type="Proteomes" id="UP000321558">
    <property type="component" value="Unassembled WGS sequence"/>
</dbReference>
<keyword evidence="6" id="KW-0598">Phosphotransferase system</keyword>
<evidence type="ECO:0000256" key="2">
    <source>
        <dbReference type="ARBA" id="ARBA00022448"/>
    </source>
</evidence>
<comment type="caution">
    <text evidence="16">The sequence shown here is derived from an EMBL/GenBank/DDBJ whole genome shotgun (WGS) entry which is preliminary data.</text>
</comment>
<dbReference type="FunFam" id="2.70.70.10:FF:000001">
    <property type="entry name" value="PTS system glucose-specific IIA component"/>
    <property type="match status" value="1"/>
</dbReference>
<gene>
    <name evidence="16" type="primary">bglP</name>
    <name evidence="16" type="ORF">OSO01_36850</name>
</gene>
<sequence length="625" mass="67068">MNQQKLAKDILSLVGGEENVGSVTHCYTRLRFNLKNNDLADKDKIESLDGVIRVQIQSGQFQVVIGNEVGKVYKELEKQGDFQSGENDETVQEEKKGNIIGRFFEVIASIFTPIIPAIAGAGLVKGILGLVTTFNWAPADSDIVTVLNIVADAVFYFLPFFLAVSAARKFKTNEFIALALAGGLMYPTLIEGAKAIAEGGAEGLSLFGIPLPFINYSSTVIPIIISIWLLSYVHRWVDAIMPNALRVIFTPTIVLLIMIPFQLVAIGPLGSYLGIGLADGITWLFEHAGILAGGILGATRPLLVIVGMHYGLMPIAIQNIAVLGFDYLVPVFLMANMGQAAAALAVFIKTKNKDLKTIAASSTVSAFLGITEPAMYGVNLRLKKPFIAALIGSGIGGAFITGFGVTASAFVLPGLTSLPVFSGPKFIYLIIGLIITIAVTMVLTFLLGFKDMETKKEKTEAAAVEDGQQIANKETVVNSPLEGKVIPLQEVSDPTFAEGLLGKGIAVEPTNGEVIAPFNGSIESLFQTKHAIGLRSEQGLELLIHIGLDTVNLEGKHFEAHVEQGQAVKQGELLITFDIDKIKDAGYPTVTPVIVTNSSDYQEILPNDQAGQVKQDEWILKAVKE</sequence>
<keyword evidence="3" id="KW-1003">Cell membrane</keyword>
<dbReference type="PROSITE" id="PS01035">
    <property type="entry name" value="PTS_EIIB_TYPE_1_CYS"/>
    <property type="match status" value="1"/>
</dbReference>
<feature type="active site" description="Phosphocysteine intermediate; for EIIB activity" evidence="11">
    <location>
        <position position="26"/>
    </location>
</feature>
<dbReference type="NCBIfam" id="TIGR01995">
    <property type="entry name" value="PTS-II-ABC-beta"/>
    <property type="match status" value="1"/>
</dbReference>
<dbReference type="EMBL" id="BJYM01000017">
    <property type="protein sequence ID" value="GEN88946.1"/>
    <property type="molecule type" value="Genomic_DNA"/>
</dbReference>
<dbReference type="Pfam" id="PF00358">
    <property type="entry name" value="PTS_EIIA_1"/>
    <property type="match status" value="1"/>
</dbReference>
<dbReference type="PANTHER" id="PTHR30175">
    <property type="entry name" value="PHOSPHOTRANSFERASE SYSTEM TRANSPORT PROTEIN"/>
    <property type="match status" value="1"/>
</dbReference>
<dbReference type="CDD" id="cd00212">
    <property type="entry name" value="PTS_IIB_glc"/>
    <property type="match status" value="1"/>
</dbReference>
<evidence type="ECO:0000256" key="3">
    <source>
        <dbReference type="ARBA" id="ARBA00022475"/>
    </source>
</evidence>
<dbReference type="AlphaFoldDB" id="A0A511ZNC0"/>
<keyword evidence="8" id="KW-0418">Kinase</keyword>
<evidence type="ECO:0000256" key="1">
    <source>
        <dbReference type="ARBA" id="ARBA00004651"/>
    </source>
</evidence>
<feature type="transmembrane region" description="Helical" evidence="12">
    <location>
        <begin position="103"/>
        <end position="123"/>
    </location>
</feature>
<dbReference type="SUPFAM" id="SSF55604">
    <property type="entry name" value="Glucose permease domain IIB"/>
    <property type="match status" value="1"/>
</dbReference>
<evidence type="ECO:0000256" key="8">
    <source>
        <dbReference type="ARBA" id="ARBA00022777"/>
    </source>
</evidence>
<feature type="transmembrane region" description="Helical" evidence="12">
    <location>
        <begin position="426"/>
        <end position="449"/>
    </location>
</feature>
<keyword evidence="2" id="KW-0813">Transport</keyword>
<dbReference type="InterPro" id="IPR018113">
    <property type="entry name" value="PTrfase_EIIB_Cys"/>
</dbReference>
<evidence type="ECO:0000256" key="7">
    <source>
        <dbReference type="ARBA" id="ARBA00022692"/>
    </source>
</evidence>
<dbReference type="NCBIfam" id="TIGR00830">
    <property type="entry name" value="PTBA"/>
    <property type="match status" value="1"/>
</dbReference>
<dbReference type="GO" id="GO:0016301">
    <property type="term" value="F:kinase activity"/>
    <property type="evidence" value="ECO:0007669"/>
    <property type="project" value="UniProtKB-KW"/>
</dbReference>
<protein>
    <submittedName>
        <fullName evidence="16">PTS system beta-glucoside-specific EIIBCA component</fullName>
    </submittedName>
</protein>
<evidence type="ECO:0000259" key="15">
    <source>
        <dbReference type="PROSITE" id="PS51103"/>
    </source>
</evidence>
<dbReference type="PROSITE" id="PS51093">
    <property type="entry name" value="PTS_EIIA_TYPE_1"/>
    <property type="match status" value="1"/>
</dbReference>
<dbReference type="Gene3D" id="2.70.70.10">
    <property type="entry name" value="Glucose Permease (Domain IIA)"/>
    <property type="match status" value="1"/>
</dbReference>
<dbReference type="InterPro" id="IPR001996">
    <property type="entry name" value="PTS_IIB_1"/>
</dbReference>
<dbReference type="OrthoDB" id="9769191at2"/>
<dbReference type="PROSITE" id="PS51103">
    <property type="entry name" value="PTS_EIIC_TYPE_1"/>
    <property type="match status" value="1"/>
</dbReference>
<keyword evidence="10 12" id="KW-0472">Membrane</keyword>
<dbReference type="GO" id="GO:0008982">
    <property type="term" value="F:protein-N(PI)-phosphohistidine-sugar phosphotransferase activity"/>
    <property type="evidence" value="ECO:0007669"/>
    <property type="project" value="InterPro"/>
</dbReference>
<dbReference type="InterPro" id="IPR036878">
    <property type="entry name" value="Glu_permease_IIB"/>
</dbReference>
<feature type="transmembrane region" description="Helical" evidence="12">
    <location>
        <begin position="386"/>
        <end position="414"/>
    </location>
</feature>
<dbReference type="InterPro" id="IPR011297">
    <property type="entry name" value="PTS_IIABC_b_glu"/>
</dbReference>
<proteinExistence type="predicted"/>
<feature type="transmembrane region" description="Helical" evidence="12">
    <location>
        <begin position="143"/>
        <end position="163"/>
    </location>
</feature>
<dbReference type="GO" id="GO:0009401">
    <property type="term" value="P:phosphoenolpyruvate-dependent sugar phosphotransferase system"/>
    <property type="evidence" value="ECO:0007669"/>
    <property type="project" value="UniProtKB-KW"/>
</dbReference>
<evidence type="ECO:0000259" key="13">
    <source>
        <dbReference type="PROSITE" id="PS51093"/>
    </source>
</evidence>
<accession>A0A511ZNC0</accession>
<comment type="subcellular location">
    <subcellularLocation>
        <location evidence="1">Cell membrane</location>
        <topology evidence="1">Multi-pass membrane protein</topology>
    </subcellularLocation>
</comment>
<dbReference type="Gene3D" id="3.30.1360.60">
    <property type="entry name" value="Glucose permease domain IIB"/>
    <property type="match status" value="1"/>
</dbReference>
<dbReference type="SUPFAM" id="SSF51261">
    <property type="entry name" value="Duplicated hybrid motif"/>
    <property type="match status" value="1"/>
</dbReference>
<keyword evidence="17" id="KW-1185">Reference proteome</keyword>
<dbReference type="GO" id="GO:0015771">
    <property type="term" value="P:trehalose transport"/>
    <property type="evidence" value="ECO:0007669"/>
    <property type="project" value="TreeGrafter"/>
</dbReference>
<dbReference type="RefSeq" id="WP_147211844.1">
    <property type="nucleotide sequence ID" value="NZ_BJYM01000017.1"/>
</dbReference>
<evidence type="ECO:0000313" key="17">
    <source>
        <dbReference type="Proteomes" id="UP000321558"/>
    </source>
</evidence>
<dbReference type="GO" id="GO:0090589">
    <property type="term" value="F:protein-phosphocysteine-trehalose phosphotransferase system transporter activity"/>
    <property type="evidence" value="ECO:0007669"/>
    <property type="project" value="TreeGrafter"/>
</dbReference>
<dbReference type="InterPro" id="IPR050558">
    <property type="entry name" value="PTS_Sugar-Specific_Components"/>
</dbReference>
<evidence type="ECO:0000256" key="12">
    <source>
        <dbReference type="SAM" id="Phobius"/>
    </source>
</evidence>
<evidence type="ECO:0000256" key="10">
    <source>
        <dbReference type="ARBA" id="ARBA00023136"/>
    </source>
</evidence>
<feature type="transmembrane region" description="Helical" evidence="12">
    <location>
        <begin position="327"/>
        <end position="348"/>
    </location>
</feature>
<keyword evidence="7 12" id="KW-0812">Transmembrane</keyword>
<keyword evidence="5" id="KW-0808">Transferase</keyword>
<feature type="domain" description="PTS EIIB type-1" evidence="14">
    <location>
        <begin position="4"/>
        <end position="86"/>
    </location>
</feature>
<dbReference type="PANTHER" id="PTHR30175:SF1">
    <property type="entry name" value="PTS SYSTEM ARBUTIN-, CELLOBIOSE-, AND SALICIN-SPECIFIC EIIBC COMPONENT-RELATED"/>
    <property type="match status" value="1"/>
</dbReference>
<feature type="transmembrane region" description="Helical" evidence="12">
    <location>
        <begin position="272"/>
        <end position="295"/>
    </location>
</feature>
<dbReference type="Pfam" id="PF00367">
    <property type="entry name" value="PTS_EIIB"/>
    <property type="match status" value="1"/>
</dbReference>
<feature type="transmembrane region" description="Helical" evidence="12">
    <location>
        <begin position="245"/>
        <end position="266"/>
    </location>
</feature>
<dbReference type="InterPro" id="IPR011055">
    <property type="entry name" value="Dup_hybrid_motif"/>
</dbReference>
<feature type="transmembrane region" description="Helical" evidence="12">
    <location>
        <begin position="213"/>
        <end position="233"/>
    </location>
</feature>